<gene>
    <name evidence="6" type="ORF">SLEP1_g34383</name>
</gene>
<keyword evidence="7" id="KW-1185">Reference proteome</keyword>
<dbReference type="InterPro" id="IPR037185">
    <property type="entry name" value="EmrE-like"/>
</dbReference>
<organism evidence="6 7">
    <name type="scientific">Rubroshorea leprosula</name>
    <dbReference type="NCBI Taxonomy" id="152421"/>
    <lineage>
        <taxon>Eukaryota</taxon>
        <taxon>Viridiplantae</taxon>
        <taxon>Streptophyta</taxon>
        <taxon>Embryophyta</taxon>
        <taxon>Tracheophyta</taxon>
        <taxon>Spermatophyta</taxon>
        <taxon>Magnoliopsida</taxon>
        <taxon>eudicotyledons</taxon>
        <taxon>Gunneridae</taxon>
        <taxon>Pentapetalae</taxon>
        <taxon>rosids</taxon>
        <taxon>malvids</taxon>
        <taxon>Malvales</taxon>
        <taxon>Dipterocarpaceae</taxon>
        <taxon>Rubroshorea</taxon>
    </lineage>
</organism>
<evidence type="ECO:0008006" key="8">
    <source>
        <dbReference type="Google" id="ProtNLM"/>
    </source>
</evidence>
<protein>
    <recommendedName>
        <fullName evidence="8">EamA domain-containing protein</fullName>
    </recommendedName>
</protein>
<evidence type="ECO:0000256" key="4">
    <source>
        <dbReference type="ARBA" id="ARBA00023136"/>
    </source>
</evidence>
<keyword evidence="3 5" id="KW-1133">Transmembrane helix</keyword>
<dbReference type="PANTHER" id="PTHR22911:SF6">
    <property type="entry name" value="SOLUTE CARRIER FAMILY 35 MEMBER G1"/>
    <property type="match status" value="1"/>
</dbReference>
<name>A0AAV5KJN0_9ROSI</name>
<keyword evidence="4 5" id="KW-0472">Membrane</keyword>
<reference evidence="6 7" key="1">
    <citation type="journal article" date="2021" name="Commun. Biol.">
        <title>The genome of Shorea leprosula (Dipterocarpaceae) highlights the ecological relevance of drought in aseasonal tropical rainforests.</title>
        <authorList>
            <person name="Ng K.K.S."/>
            <person name="Kobayashi M.J."/>
            <person name="Fawcett J.A."/>
            <person name="Hatakeyama M."/>
            <person name="Paape T."/>
            <person name="Ng C.H."/>
            <person name="Ang C.C."/>
            <person name="Tnah L.H."/>
            <person name="Lee C.T."/>
            <person name="Nishiyama T."/>
            <person name="Sese J."/>
            <person name="O'Brien M.J."/>
            <person name="Copetti D."/>
            <person name="Mohd Noor M.I."/>
            <person name="Ong R.C."/>
            <person name="Putra M."/>
            <person name="Sireger I.Z."/>
            <person name="Indrioko S."/>
            <person name="Kosugi Y."/>
            <person name="Izuno A."/>
            <person name="Isagi Y."/>
            <person name="Lee S.L."/>
            <person name="Shimizu K.K."/>
        </authorList>
    </citation>
    <scope>NUCLEOTIDE SEQUENCE [LARGE SCALE GENOMIC DNA]</scope>
    <source>
        <strain evidence="6">214</strain>
    </source>
</reference>
<dbReference type="Proteomes" id="UP001054252">
    <property type="component" value="Unassembled WGS sequence"/>
</dbReference>
<feature type="transmembrane region" description="Helical" evidence="5">
    <location>
        <begin position="118"/>
        <end position="144"/>
    </location>
</feature>
<accession>A0AAV5KJN0</accession>
<comment type="caution">
    <text evidence="6">The sequence shown here is derived from an EMBL/GenBank/DDBJ whole genome shotgun (WGS) entry which is preliminary data.</text>
</comment>
<dbReference type="GO" id="GO:0016020">
    <property type="term" value="C:membrane"/>
    <property type="evidence" value="ECO:0007669"/>
    <property type="project" value="UniProtKB-SubCell"/>
</dbReference>
<evidence type="ECO:0000313" key="7">
    <source>
        <dbReference type="Proteomes" id="UP001054252"/>
    </source>
</evidence>
<dbReference type="EMBL" id="BPVZ01000067">
    <property type="protein sequence ID" value="GKV24822.1"/>
    <property type="molecule type" value="Genomic_DNA"/>
</dbReference>
<evidence type="ECO:0000313" key="6">
    <source>
        <dbReference type="EMBL" id="GKV24822.1"/>
    </source>
</evidence>
<dbReference type="SUPFAM" id="SSF103481">
    <property type="entry name" value="Multidrug resistance efflux transporter EmrE"/>
    <property type="match status" value="1"/>
</dbReference>
<comment type="subcellular location">
    <subcellularLocation>
        <location evidence="1">Membrane</location>
        <topology evidence="1">Multi-pass membrane protein</topology>
    </subcellularLocation>
</comment>
<evidence type="ECO:0000256" key="2">
    <source>
        <dbReference type="ARBA" id="ARBA00022692"/>
    </source>
</evidence>
<evidence type="ECO:0000256" key="3">
    <source>
        <dbReference type="ARBA" id="ARBA00022989"/>
    </source>
</evidence>
<proteinExistence type="predicted"/>
<feature type="transmembrane region" description="Helical" evidence="5">
    <location>
        <begin position="59"/>
        <end position="79"/>
    </location>
</feature>
<sequence>MASIMARIILHEKLKIADIGGLACSFFGLLFIFKQMLTTQGGFHKAGEPSDMNVNKNNHIYAVLVGLFSSIAGGINCCLIKAAAKASDQPVITVLSFGILASPAAGICTLAFEEFVLPAFYSLFLVLLLGALSFFAEVFLARGLQLEKTSKVSNIQYIEVALSQLWGIGISSIAPSFGQLVGCLLIIISICSTIYSGPDKEIE</sequence>
<feature type="transmembrane region" description="Helical" evidence="5">
    <location>
        <begin position="91"/>
        <end position="112"/>
    </location>
</feature>
<evidence type="ECO:0000256" key="5">
    <source>
        <dbReference type="SAM" id="Phobius"/>
    </source>
</evidence>
<feature type="transmembrane region" description="Helical" evidence="5">
    <location>
        <begin position="16"/>
        <end position="33"/>
    </location>
</feature>
<dbReference type="AlphaFoldDB" id="A0AAV5KJN0"/>
<dbReference type="PANTHER" id="PTHR22911">
    <property type="entry name" value="ACYL-MALONYL CONDENSING ENZYME-RELATED"/>
    <property type="match status" value="1"/>
</dbReference>
<evidence type="ECO:0000256" key="1">
    <source>
        <dbReference type="ARBA" id="ARBA00004141"/>
    </source>
</evidence>
<keyword evidence="2 5" id="KW-0812">Transmembrane</keyword>